<protein>
    <submittedName>
        <fullName evidence="2">Uncharacterized protein</fullName>
    </submittedName>
</protein>
<feature type="compositionally biased region" description="Basic residues" evidence="1">
    <location>
        <begin position="165"/>
        <end position="175"/>
    </location>
</feature>
<dbReference type="Proteomes" id="UP001162162">
    <property type="component" value="Unassembled WGS sequence"/>
</dbReference>
<dbReference type="AlphaFoldDB" id="A0AAV8Z726"/>
<feature type="region of interest" description="Disordered" evidence="1">
    <location>
        <begin position="1"/>
        <end position="48"/>
    </location>
</feature>
<feature type="compositionally biased region" description="Basic and acidic residues" evidence="1">
    <location>
        <begin position="155"/>
        <end position="164"/>
    </location>
</feature>
<proteinExistence type="predicted"/>
<evidence type="ECO:0000313" key="2">
    <source>
        <dbReference type="EMBL" id="KAJ8959047.1"/>
    </source>
</evidence>
<evidence type="ECO:0000313" key="3">
    <source>
        <dbReference type="Proteomes" id="UP001162162"/>
    </source>
</evidence>
<comment type="caution">
    <text evidence="2">The sequence shown here is derived from an EMBL/GenBank/DDBJ whole genome shotgun (WGS) entry which is preliminary data.</text>
</comment>
<name>A0AAV8Z726_9CUCU</name>
<accession>A0AAV8Z726</accession>
<feature type="region of interest" description="Disordered" evidence="1">
    <location>
        <begin position="137"/>
        <end position="182"/>
    </location>
</feature>
<organism evidence="2 3">
    <name type="scientific">Aromia moschata</name>
    <dbReference type="NCBI Taxonomy" id="1265417"/>
    <lineage>
        <taxon>Eukaryota</taxon>
        <taxon>Metazoa</taxon>
        <taxon>Ecdysozoa</taxon>
        <taxon>Arthropoda</taxon>
        <taxon>Hexapoda</taxon>
        <taxon>Insecta</taxon>
        <taxon>Pterygota</taxon>
        <taxon>Neoptera</taxon>
        <taxon>Endopterygota</taxon>
        <taxon>Coleoptera</taxon>
        <taxon>Polyphaga</taxon>
        <taxon>Cucujiformia</taxon>
        <taxon>Chrysomeloidea</taxon>
        <taxon>Cerambycidae</taxon>
        <taxon>Cerambycinae</taxon>
        <taxon>Callichromatini</taxon>
        <taxon>Aromia</taxon>
    </lineage>
</organism>
<evidence type="ECO:0000256" key="1">
    <source>
        <dbReference type="SAM" id="MobiDB-lite"/>
    </source>
</evidence>
<reference evidence="2" key="1">
    <citation type="journal article" date="2023" name="Insect Mol. Biol.">
        <title>Genome sequencing provides insights into the evolution of gene families encoding plant cell wall-degrading enzymes in longhorned beetles.</title>
        <authorList>
            <person name="Shin N.R."/>
            <person name="Okamura Y."/>
            <person name="Kirsch R."/>
            <person name="Pauchet Y."/>
        </authorList>
    </citation>
    <scope>NUCLEOTIDE SEQUENCE</scope>
    <source>
        <strain evidence="2">AMC_N1</strain>
    </source>
</reference>
<sequence>MGLATRVPGPPGVTDNKTNNVEFEGKPGDGPCDEGSRSSRPNSRENLGMGLVTMVPGPQVHRGSKKRIWVEKGSSILRKAFRVTPRIKTCLQPVSAANYQGGGLEMEYHIWQPIVTITGEKNAKLICIKDENSIVETDGNDDAEPGNRLCQTEEGPGKGDVKSKEKTHKAAHKSARGPSIRMNRLPRPTRVLQMLPKTYAVNVIQYKLDFHNSCKTNPMYRKTTDVEPWMLMGRISDDILDFALLGVAREIEVNDIVQKIYESELQL</sequence>
<gene>
    <name evidence="2" type="ORF">NQ318_022302</name>
</gene>
<keyword evidence="3" id="KW-1185">Reference proteome</keyword>
<dbReference type="EMBL" id="JAPWTK010000014">
    <property type="protein sequence ID" value="KAJ8959047.1"/>
    <property type="molecule type" value="Genomic_DNA"/>
</dbReference>